<dbReference type="AlphaFoldDB" id="A0A2T2WK90"/>
<protein>
    <submittedName>
        <fullName evidence="1">Uncharacterized protein</fullName>
    </submittedName>
</protein>
<organism evidence="1 2">
    <name type="scientific">Sulfobacillus benefaciens</name>
    <dbReference type="NCBI Taxonomy" id="453960"/>
    <lineage>
        <taxon>Bacteria</taxon>
        <taxon>Bacillati</taxon>
        <taxon>Bacillota</taxon>
        <taxon>Clostridia</taxon>
        <taxon>Eubacteriales</taxon>
        <taxon>Clostridiales Family XVII. Incertae Sedis</taxon>
        <taxon>Sulfobacillus</taxon>
    </lineage>
</organism>
<reference evidence="1 2" key="1">
    <citation type="journal article" date="2014" name="BMC Genomics">
        <title>Comparison of environmental and isolate Sulfobacillus genomes reveals diverse carbon, sulfur, nitrogen, and hydrogen metabolisms.</title>
        <authorList>
            <person name="Justice N.B."/>
            <person name="Norman A."/>
            <person name="Brown C.T."/>
            <person name="Singh A."/>
            <person name="Thomas B.C."/>
            <person name="Banfield J.F."/>
        </authorList>
    </citation>
    <scope>NUCLEOTIDE SEQUENCE [LARGE SCALE GENOMIC DNA]</scope>
    <source>
        <strain evidence="1">AMDSBA1</strain>
    </source>
</reference>
<sequence>MSYNWTHVNKMDIQNGDINRIALDMLPSLGWGLIIQGTMDSVPILENLDSGKDRDFPFRPCSKFQQVNQLLLEETVPVNPIGERIPHTKF</sequence>
<name>A0A2T2WK90_9FIRM</name>
<dbReference type="EMBL" id="PXYT01000106">
    <property type="protein sequence ID" value="PSR22664.1"/>
    <property type="molecule type" value="Genomic_DNA"/>
</dbReference>
<comment type="caution">
    <text evidence="1">The sequence shown here is derived from an EMBL/GenBank/DDBJ whole genome shotgun (WGS) entry which is preliminary data.</text>
</comment>
<evidence type="ECO:0000313" key="2">
    <source>
        <dbReference type="Proteomes" id="UP000242699"/>
    </source>
</evidence>
<gene>
    <name evidence="1" type="ORF">C7B43_20620</name>
</gene>
<accession>A0A2T2WK90</accession>
<proteinExistence type="predicted"/>
<evidence type="ECO:0000313" key="1">
    <source>
        <dbReference type="EMBL" id="PSR22664.1"/>
    </source>
</evidence>
<dbReference type="Proteomes" id="UP000242699">
    <property type="component" value="Unassembled WGS sequence"/>
</dbReference>